<dbReference type="Proteomes" id="UP000184501">
    <property type="component" value="Unassembled WGS sequence"/>
</dbReference>
<feature type="region of interest" description="Disordered" evidence="1">
    <location>
        <begin position="27"/>
        <end position="63"/>
    </location>
</feature>
<dbReference type="PROSITE" id="PS51257">
    <property type="entry name" value="PROKAR_LIPOPROTEIN"/>
    <property type="match status" value="1"/>
</dbReference>
<proteinExistence type="predicted"/>
<gene>
    <name evidence="3" type="ORF">SAMN05444320_10522</name>
</gene>
<evidence type="ECO:0000313" key="3">
    <source>
        <dbReference type="EMBL" id="SHF79598.1"/>
    </source>
</evidence>
<keyword evidence="4" id="KW-1185">Reference proteome</keyword>
<dbReference type="AlphaFoldDB" id="A0A1M5EK11"/>
<dbReference type="InterPro" id="IPR025711">
    <property type="entry name" value="PepSY"/>
</dbReference>
<reference evidence="3 4" key="1">
    <citation type="submission" date="2016-11" db="EMBL/GenBank/DDBJ databases">
        <authorList>
            <person name="Jaros S."/>
            <person name="Januszkiewicz K."/>
            <person name="Wedrychowicz H."/>
        </authorList>
    </citation>
    <scope>NUCLEOTIDE SEQUENCE [LARGE SCALE GENOMIC DNA]</scope>
    <source>
        <strain evidence="3 4">DSM 44523</strain>
    </source>
</reference>
<dbReference type="Pfam" id="PF03413">
    <property type="entry name" value="PepSY"/>
    <property type="match status" value="1"/>
</dbReference>
<evidence type="ECO:0000259" key="2">
    <source>
        <dbReference type="Pfam" id="PF03413"/>
    </source>
</evidence>
<evidence type="ECO:0000256" key="1">
    <source>
        <dbReference type="SAM" id="MobiDB-lite"/>
    </source>
</evidence>
<name>A0A1M5EK11_STRHI</name>
<feature type="domain" description="PepSY" evidence="2">
    <location>
        <begin position="139"/>
        <end position="196"/>
    </location>
</feature>
<sequence>MRNHARALIPAAVVLLAALITGCGEGPTPEQAQIPTAPPKPHRNTTGKDTRPGASPSPNVSDGVRDAVNALRTATGTVPDSRAFDLEHETRGGDRLWEVKVVAHDRETKLDVSEDGSRVLARSDHGRPDDDIRKLDAAKIDAARAAEIAGQRENGRLTELEIDTLHDGTVVWEIHFARPDGARTELKIDARTGEIARER</sequence>
<protein>
    <submittedName>
        <fullName evidence="3">Peptidase propeptide and YPEB domain-containing protein</fullName>
    </submittedName>
</protein>
<dbReference type="Gene3D" id="3.10.450.40">
    <property type="match status" value="1"/>
</dbReference>
<evidence type="ECO:0000313" key="4">
    <source>
        <dbReference type="Proteomes" id="UP000184501"/>
    </source>
</evidence>
<accession>A0A1M5EK11</accession>
<dbReference type="OrthoDB" id="4558827at2"/>
<organism evidence="3 4">
    <name type="scientific">Streptoalloteichus hindustanus</name>
    <dbReference type="NCBI Taxonomy" id="2017"/>
    <lineage>
        <taxon>Bacteria</taxon>
        <taxon>Bacillati</taxon>
        <taxon>Actinomycetota</taxon>
        <taxon>Actinomycetes</taxon>
        <taxon>Pseudonocardiales</taxon>
        <taxon>Pseudonocardiaceae</taxon>
        <taxon>Streptoalloteichus</taxon>
    </lineage>
</organism>
<dbReference type="EMBL" id="FQVN01000005">
    <property type="protein sequence ID" value="SHF79598.1"/>
    <property type="molecule type" value="Genomic_DNA"/>
</dbReference>
<dbReference type="RefSeq" id="WP_073483988.1">
    <property type="nucleotide sequence ID" value="NZ_FQVN01000005.1"/>
</dbReference>
<dbReference type="STRING" id="2017.SAMN05444320_10522"/>